<protein>
    <submittedName>
        <fullName evidence="12">ABC transporter permease</fullName>
    </submittedName>
</protein>
<evidence type="ECO:0000256" key="5">
    <source>
        <dbReference type="ARBA" id="ARBA00022856"/>
    </source>
</evidence>
<dbReference type="PANTHER" id="PTHR43386:SF1">
    <property type="entry name" value="D,D-DIPEPTIDE TRANSPORT SYSTEM PERMEASE PROTEIN DDPC-RELATED"/>
    <property type="match status" value="1"/>
</dbReference>
<dbReference type="CDD" id="cd06261">
    <property type="entry name" value="TM_PBP2"/>
    <property type="match status" value="1"/>
</dbReference>
<proteinExistence type="inferred from homology"/>
<accession>A0ABQ6LSG9</accession>
<gene>
    <name evidence="12" type="ORF">LNKW23_42310</name>
</gene>
<feature type="transmembrane region" description="Helical" evidence="10">
    <location>
        <begin position="276"/>
        <end position="297"/>
    </location>
</feature>
<dbReference type="EMBL" id="BSYI01000048">
    <property type="protein sequence ID" value="GMG85015.1"/>
    <property type="molecule type" value="Genomic_DNA"/>
</dbReference>
<dbReference type="InterPro" id="IPR050366">
    <property type="entry name" value="BP-dependent_transpt_permease"/>
</dbReference>
<keyword evidence="5" id="KW-0571">Peptide transport</keyword>
<feature type="transmembrane region" description="Helical" evidence="10">
    <location>
        <begin position="51"/>
        <end position="70"/>
    </location>
</feature>
<feature type="domain" description="ABC transmembrane type-1" evidence="11">
    <location>
        <begin position="109"/>
        <end position="298"/>
    </location>
</feature>
<evidence type="ECO:0000256" key="2">
    <source>
        <dbReference type="ARBA" id="ARBA00022448"/>
    </source>
</evidence>
<keyword evidence="3" id="KW-1003">Cell membrane</keyword>
<evidence type="ECO:0000313" key="12">
    <source>
        <dbReference type="EMBL" id="GMG85015.1"/>
    </source>
</evidence>
<keyword evidence="6" id="KW-0653">Protein transport</keyword>
<evidence type="ECO:0000256" key="1">
    <source>
        <dbReference type="ARBA" id="ARBA00004651"/>
    </source>
</evidence>
<dbReference type="NCBIfam" id="NF045474">
    <property type="entry name" value="Opp2C"/>
    <property type="match status" value="1"/>
</dbReference>
<evidence type="ECO:0000256" key="4">
    <source>
        <dbReference type="ARBA" id="ARBA00022692"/>
    </source>
</evidence>
<comment type="caution">
    <text evidence="12">The sequence shown here is derived from an EMBL/GenBank/DDBJ whole genome shotgun (WGS) entry which is preliminary data.</text>
</comment>
<dbReference type="InterPro" id="IPR053385">
    <property type="entry name" value="ABC_transport_permease"/>
</dbReference>
<keyword evidence="4 10" id="KW-0812">Transmembrane</keyword>
<evidence type="ECO:0000256" key="7">
    <source>
        <dbReference type="ARBA" id="ARBA00022989"/>
    </source>
</evidence>
<dbReference type="InterPro" id="IPR035906">
    <property type="entry name" value="MetI-like_sf"/>
</dbReference>
<reference evidence="12 13" key="1">
    <citation type="submission" date="2023-04" db="EMBL/GenBank/DDBJ databases">
        <title>Marinoamorphus aggregata gen. nov., sp. Nov., isolate from tissue of brittle star Ophioplocus japonicus.</title>
        <authorList>
            <person name="Kawano K."/>
            <person name="Sawayama S."/>
            <person name="Nakagawa S."/>
        </authorList>
    </citation>
    <scope>NUCLEOTIDE SEQUENCE [LARGE SCALE GENOMIC DNA]</scope>
    <source>
        <strain evidence="12 13">NKW23</strain>
    </source>
</reference>
<dbReference type="RefSeq" id="WP_285674237.1">
    <property type="nucleotide sequence ID" value="NZ_BSYI01000048.1"/>
</dbReference>
<evidence type="ECO:0000256" key="6">
    <source>
        <dbReference type="ARBA" id="ARBA00022927"/>
    </source>
</evidence>
<dbReference type="Proteomes" id="UP001239909">
    <property type="component" value="Unassembled WGS sequence"/>
</dbReference>
<dbReference type="SUPFAM" id="SSF161098">
    <property type="entry name" value="MetI-like"/>
    <property type="match status" value="1"/>
</dbReference>
<evidence type="ECO:0000313" key="13">
    <source>
        <dbReference type="Proteomes" id="UP001239909"/>
    </source>
</evidence>
<comment type="similarity">
    <text evidence="9">Belongs to the binding-protein-dependent transport system permease family. OppBC subfamily.</text>
</comment>
<dbReference type="Pfam" id="PF12911">
    <property type="entry name" value="OppC_N"/>
    <property type="match status" value="1"/>
</dbReference>
<evidence type="ECO:0000259" key="11">
    <source>
        <dbReference type="PROSITE" id="PS50928"/>
    </source>
</evidence>
<evidence type="ECO:0000256" key="10">
    <source>
        <dbReference type="RuleBase" id="RU363032"/>
    </source>
</evidence>
<evidence type="ECO:0000256" key="9">
    <source>
        <dbReference type="ARBA" id="ARBA00024202"/>
    </source>
</evidence>
<dbReference type="PANTHER" id="PTHR43386">
    <property type="entry name" value="OLIGOPEPTIDE TRANSPORT SYSTEM PERMEASE PROTEIN APPC"/>
    <property type="match status" value="1"/>
</dbReference>
<feature type="transmembrane region" description="Helical" evidence="10">
    <location>
        <begin position="175"/>
        <end position="194"/>
    </location>
</feature>
<evidence type="ECO:0000256" key="8">
    <source>
        <dbReference type="ARBA" id="ARBA00023136"/>
    </source>
</evidence>
<feature type="transmembrane region" description="Helical" evidence="10">
    <location>
        <begin position="113"/>
        <end position="136"/>
    </location>
</feature>
<evidence type="ECO:0000256" key="3">
    <source>
        <dbReference type="ARBA" id="ARBA00022475"/>
    </source>
</evidence>
<dbReference type="InterPro" id="IPR025966">
    <property type="entry name" value="OppC_N"/>
</dbReference>
<keyword evidence="13" id="KW-1185">Reference proteome</keyword>
<keyword evidence="8 10" id="KW-0472">Membrane</keyword>
<organism evidence="12 13">
    <name type="scientific">Paralimibaculum aggregatum</name>
    <dbReference type="NCBI Taxonomy" id="3036245"/>
    <lineage>
        <taxon>Bacteria</taxon>
        <taxon>Pseudomonadati</taxon>
        <taxon>Pseudomonadota</taxon>
        <taxon>Alphaproteobacteria</taxon>
        <taxon>Rhodobacterales</taxon>
        <taxon>Paracoccaceae</taxon>
        <taxon>Paralimibaculum</taxon>
    </lineage>
</organism>
<dbReference type="Pfam" id="PF00528">
    <property type="entry name" value="BPD_transp_1"/>
    <property type="match status" value="1"/>
</dbReference>
<comment type="subcellular location">
    <subcellularLocation>
        <location evidence="1 10">Cell membrane</location>
        <topology evidence="1 10">Multi-pass membrane protein</topology>
    </subcellularLocation>
</comment>
<dbReference type="InterPro" id="IPR000515">
    <property type="entry name" value="MetI-like"/>
</dbReference>
<name>A0ABQ6LSG9_9RHOB</name>
<sequence>MQNRVNRAVELAEAAGAMPGPAGEESYRRPGIWRRLRALLAAATVNRGARIGLALVLALVFAAVFAPWIAPFDPDEMGAGMFLSPPSAAHWFGTDEFGRDIFSRVIHGARLTIQVGVIAVGISLTVGTLVGLVAGYAGGWTERILMRLVDVVFSFTETLIALAAVAVMGPSLTNAMIAVGIAAIPFYARVAYSVTLVERNRAYFDAAYVAGAGHMRLIFVHLLPNILPPLIVVATLGVSSAVLAAAGLSFLGLGAQPPSPEWGAMLSAGRDYFTQASWIMIYPGLAIMVAVLAFNLLGDGIREALDPRQKHR</sequence>
<keyword evidence="7 10" id="KW-1133">Transmembrane helix</keyword>
<dbReference type="PROSITE" id="PS50928">
    <property type="entry name" value="ABC_TM1"/>
    <property type="match status" value="1"/>
</dbReference>
<feature type="transmembrane region" description="Helical" evidence="10">
    <location>
        <begin position="148"/>
        <end position="169"/>
    </location>
</feature>
<keyword evidence="2 10" id="KW-0813">Transport</keyword>
<dbReference type="Gene3D" id="1.10.3720.10">
    <property type="entry name" value="MetI-like"/>
    <property type="match status" value="1"/>
</dbReference>